<accession>A0A3S9MVI2</accession>
<dbReference type="Proteomes" id="UP000279600">
    <property type="component" value="Chromosome"/>
</dbReference>
<evidence type="ECO:0000313" key="3">
    <source>
        <dbReference type="Proteomes" id="UP000279600"/>
    </source>
</evidence>
<dbReference type="AlphaFoldDB" id="A0A3S9MVI2"/>
<organism evidence="2 3">
    <name type="scientific">Nonlabens ponticola</name>
    <dbReference type="NCBI Taxonomy" id="2496866"/>
    <lineage>
        <taxon>Bacteria</taxon>
        <taxon>Pseudomonadati</taxon>
        <taxon>Bacteroidota</taxon>
        <taxon>Flavobacteriia</taxon>
        <taxon>Flavobacteriales</taxon>
        <taxon>Flavobacteriaceae</taxon>
        <taxon>Nonlabens</taxon>
    </lineage>
</organism>
<keyword evidence="1" id="KW-0812">Transmembrane</keyword>
<keyword evidence="3" id="KW-1185">Reference proteome</keyword>
<evidence type="ECO:0008006" key="4">
    <source>
        <dbReference type="Google" id="ProtNLM"/>
    </source>
</evidence>
<feature type="transmembrane region" description="Helical" evidence="1">
    <location>
        <begin position="79"/>
        <end position="102"/>
    </location>
</feature>
<keyword evidence="1" id="KW-1133">Transmembrane helix</keyword>
<name>A0A3S9MVI2_9FLAO</name>
<dbReference type="OrthoDB" id="957977at2"/>
<evidence type="ECO:0000313" key="2">
    <source>
        <dbReference type="EMBL" id="AZQ43137.1"/>
    </source>
</evidence>
<keyword evidence="1" id="KW-0472">Membrane</keyword>
<dbReference type="KEGG" id="noj:EJ995_02390"/>
<feature type="transmembrane region" description="Helical" evidence="1">
    <location>
        <begin position="49"/>
        <end position="73"/>
    </location>
</feature>
<feature type="transmembrane region" description="Helical" evidence="1">
    <location>
        <begin position="114"/>
        <end position="134"/>
    </location>
</feature>
<sequence>MDFNAAGITILLSFLLLTFLMSAYEKMIEWSKTLEHYQKMYSKTFLKPIIKPLIVLILGFEATVSTFCGLGIYDLITMGNYEFACYGFFTASLLFFIFLFGLRLIKDYQGTSRIGVYFLIAVLGLYWAQLLNSIP</sequence>
<proteinExistence type="predicted"/>
<reference evidence="2 3" key="1">
    <citation type="submission" date="2018-12" db="EMBL/GenBank/DDBJ databases">
        <title>Complete genome of Nonlabens sp. MJ115.</title>
        <authorList>
            <person name="Choi H.S."/>
            <person name="Jung J."/>
        </authorList>
    </citation>
    <scope>NUCLEOTIDE SEQUENCE [LARGE SCALE GENOMIC DNA]</scope>
    <source>
        <strain evidence="2 3">MJ115</strain>
    </source>
</reference>
<gene>
    <name evidence="2" type="ORF">EJ995_02390</name>
</gene>
<protein>
    <recommendedName>
        <fullName evidence="4">DoxX family protein</fullName>
    </recommendedName>
</protein>
<dbReference type="RefSeq" id="WP_126445252.1">
    <property type="nucleotide sequence ID" value="NZ_CP034549.1"/>
</dbReference>
<dbReference type="EMBL" id="CP034549">
    <property type="protein sequence ID" value="AZQ43137.1"/>
    <property type="molecule type" value="Genomic_DNA"/>
</dbReference>
<feature type="transmembrane region" description="Helical" evidence="1">
    <location>
        <begin position="6"/>
        <end position="24"/>
    </location>
</feature>
<evidence type="ECO:0000256" key="1">
    <source>
        <dbReference type="SAM" id="Phobius"/>
    </source>
</evidence>